<feature type="domain" description="PDZ" evidence="7">
    <location>
        <begin position="113"/>
        <end position="202"/>
    </location>
</feature>
<protein>
    <recommendedName>
        <fullName evidence="7">PDZ domain-containing protein</fullName>
    </recommendedName>
</protein>
<evidence type="ECO:0000256" key="1">
    <source>
        <dbReference type="ARBA" id="ARBA00022714"/>
    </source>
</evidence>
<dbReference type="GO" id="GO:0051537">
    <property type="term" value="F:2 iron, 2 sulfur cluster binding"/>
    <property type="evidence" value="ECO:0007669"/>
    <property type="project" value="UniProtKB-KW"/>
</dbReference>
<dbReference type="InterPro" id="IPR036034">
    <property type="entry name" value="PDZ_sf"/>
</dbReference>
<dbReference type="PANTHER" id="PTHR23426:SF65">
    <property type="entry name" value="FERREDOXIN-2, MITOCHONDRIAL"/>
    <property type="match status" value="1"/>
</dbReference>
<evidence type="ECO:0000256" key="6">
    <source>
        <dbReference type="SAM" id="MobiDB-lite"/>
    </source>
</evidence>
<keyword evidence="1" id="KW-0001">2Fe-2S</keyword>
<dbReference type="InterPro" id="IPR001055">
    <property type="entry name" value="Adrenodoxin-like"/>
</dbReference>
<reference evidence="8 9" key="1">
    <citation type="journal article" date="2020" name="G3 (Bethesda)">
        <title>Improved Reference Genome for Cyclotella cryptica CCMP332, a Model for Cell Wall Morphogenesis, Salinity Adaptation, and Lipid Production in Diatoms (Bacillariophyta).</title>
        <authorList>
            <person name="Roberts W.R."/>
            <person name="Downey K.M."/>
            <person name="Ruck E.C."/>
            <person name="Traller J.C."/>
            <person name="Alverson A.J."/>
        </authorList>
    </citation>
    <scope>NUCLEOTIDE SEQUENCE [LARGE SCALE GENOMIC DNA]</scope>
    <source>
        <strain evidence="8 9">CCMP332</strain>
    </source>
</reference>
<dbReference type="PANTHER" id="PTHR23426">
    <property type="entry name" value="FERREDOXIN/ADRENODOXIN"/>
    <property type="match status" value="1"/>
</dbReference>
<proteinExistence type="predicted"/>
<evidence type="ECO:0000259" key="7">
    <source>
        <dbReference type="PROSITE" id="PS50106"/>
    </source>
</evidence>
<name>A0ABD3QYV3_9STRA</name>
<keyword evidence="9" id="KW-1185">Reference proteome</keyword>
<gene>
    <name evidence="8" type="ORF">HJC23_009085</name>
</gene>
<organism evidence="8 9">
    <name type="scientific">Cyclotella cryptica</name>
    <dbReference type="NCBI Taxonomy" id="29204"/>
    <lineage>
        <taxon>Eukaryota</taxon>
        <taxon>Sar</taxon>
        <taxon>Stramenopiles</taxon>
        <taxon>Ochrophyta</taxon>
        <taxon>Bacillariophyta</taxon>
        <taxon>Coscinodiscophyceae</taxon>
        <taxon>Thalassiosirophycidae</taxon>
        <taxon>Stephanodiscales</taxon>
        <taxon>Stephanodiscaceae</taxon>
        <taxon>Cyclotella</taxon>
    </lineage>
</organism>
<feature type="region of interest" description="Disordered" evidence="6">
    <location>
        <begin position="1"/>
        <end position="25"/>
    </location>
</feature>
<keyword evidence="2" id="KW-0479">Metal-binding</keyword>
<dbReference type="Gene3D" id="3.10.20.30">
    <property type="match status" value="1"/>
</dbReference>
<accession>A0ABD3QYV3</accession>
<comment type="caution">
    <text evidence="8">The sequence shown here is derived from an EMBL/GenBank/DDBJ whole genome shotgun (WGS) entry which is preliminary data.</text>
</comment>
<evidence type="ECO:0000313" key="9">
    <source>
        <dbReference type="Proteomes" id="UP001516023"/>
    </source>
</evidence>
<dbReference type="Proteomes" id="UP001516023">
    <property type="component" value="Unassembled WGS sequence"/>
</dbReference>
<evidence type="ECO:0000313" key="8">
    <source>
        <dbReference type="EMBL" id="KAL3805378.1"/>
    </source>
</evidence>
<dbReference type="SUPFAM" id="SSF54292">
    <property type="entry name" value="2Fe-2S ferredoxin-like"/>
    <property type="match status" value="1"/>
</dbReference>
<dbReference type="AlphaFoldDB" id="A0ABD3QYV3"/>
<dbReference type="CDD" id="cd00136">
    <property type="entry name" value="PDZ_canonical"/>
    <property type="match status" value="1"/>
</dbReference>
<evidence type="ECO:0000256" key="2">
    <source>
        <dbReference type="ARBA" id="ARBA00022723"/>
    </source>
</evidence>
<dbReference type="InterPro" id="IPR001478">
    <property type="entry name" value="PDZ"/>
</dbReference>
<dbReference type="PROSITE" id="PS50106">
    <property type="entry name" value="PDZ"/>
    <property type="match status" value="1"/>
</dbReference>
<dbReference type="InterPro" id="IPR012675">
    <property type="entry name" value="Beta-grasp_dom_sf"/>
</dbReference>
<evidence type="ECO:0000256" key="5">
    <source>
        <dbReference type="ARBA" id="ARBA00034078"/>
    </source>
</evidence>
<dbReference type="GO" id="GO:0046872">
    <property type="term" value="F:metal ion binding"/>
    <property type="evidence" value="ECO:0007669"/>
    <property type="project" value="UniProtKB-KW"/>
</dbReference>
<dbReference type="InterPro" id="IPR036010">
    <property type="entry name" value="2Fe-2S_ferredoxin-like_sf"/>
</dbReference>
<dbReference type="Gene3D" id="2.30.42.10">
    <property type="match status" value="1"/>
</dbReference>
<evidence type="ECO:0000256" key="4">
    <source>
        <dbReference type="ARBA" id="ARBA00023014"/>
    </source>
</evidence>
<sequence>MEEEEDHSKTKRKRSIQRNRLSENNRKYELYNPSQTFRAHPVDKAKMRRLHGLNVLFATAAIGTVTILCDTEAFVVPSVRRLGTPTSLITTTPNLIRSPFIIKTIARSTKTPLFSIKQTLSLQLEKPLGLILEEDEETGSGVIVTQVNQGGSAYESPQASKLIGSKIQSVMGQDVSSLTFDDVMSVIVEAPSPLDVVFMLNGSELEEATTSSEDPAEEEPRYKIGTDVLITVQQPENNKPDIVLTAKVGDNLRKALLSNKDIELYRSLKKKLGNCGGGGQCGFCAVELIDEEGCWGERSDYEEAKIGKKESERCRLACLNTIAGPATVRTL</sequence>
<keyword evidence="4" id="KW-0411">Iron-sulfur</keyword>
<evidence type="ECO:0000256" key="3">
    <source>
        <dbReference type="ARBA" id="ARBA00023004"/>
    </source>
</evidence>
<dbReference type="EMBL" id="JABMIG020000003">
    <property type="protein sequence ID" value="KAL3805378.1"/>
    <property type="molecule type" value="Genomic_DNA"/>
</dbReference>
<dbReference type="SUPFAM" id="SSF50156">
    <property type="entry name" value="PDZ domain-like"/>
    <property type="match status" value="1"/>
</dbReference>
<keyword evidence="3" id="KW-0408">Iron</keyword>
<comment type="cofactor">
    <cofactor evidence="5">
        <name>[2Fe-2S] cluster</name>
        <dbReference type="ChEBI" id="CHEBI:190135"/>
    </cofactor>
</comment>